<dbReference type="Pfam" id="PF00590">
    <property type="entry name" value="TP_methylase"/>
    <property type="match status" value="1"/>
</dbReference>
<keyword evidence="3" id="KW-0169">Cobalamin biosynthesis</keyword>
<evidence type="ECO:0000256" key="5">
    <source>
        <dbReference type="ARBA" id="ARBA00022679"/>
    </source>
</evidence>
<protein>
    <submittedName>
        <fullName evidence="10">Precorrin-2 C(20)-methyltransferase</fullName>
        <ecNumber evidence="10">2.1.1.130</ecNumber>
    </submittedName>
</protein>
<dbReference type="CDD" id="cd11645">
    <property type="entry name" value="Precorrin_2_C20_MT"/>
    <property type="match status" value="1"/>
</dbReference>
<dbReference type="InterPro" id="IPR000878">
    <property type="entry name" value="4pyrrol_Mease"/>
</dbReference>
<evidence type="ECO:0000256" key="7">
    <source>
        <dbReference type="PIRNR" id="PIRNR036427"/>
    </source>
</evidence>
<dbReference type="EMBL" id="CP100390">
    <property type="protein sequence ID" value="UZE97486.1"/>
    <property type="molecule type" value="Genomic_DNA"/>
</dbReference>
<sequence>MTAQFIGVGVGPGDPELITVKAWRIIGRADVVCYIANDKGESQARNIARDALRDVTKAQQEIPILMPFAENRSAANHVYDNAAITIQREIDAGKTVVFLCEGDPLFFGSFAYLLERLMPENECQVVPGITSVNAAASALQLPLTMLKESFSVISGRHTDEQMIDTLNKYDSVVIMKAGLSRPRILKALATSNRTQDAQYIEYIGRENERMTTDVSLLEDKAGPYFSLFVVTRQNRDSR</sequence>
<evidence type="ECO:0000313" key="11">
    <source>
        <dbReference type="Proteomes" id="UP001163739"/>
    </source>
</evidence>
<evidence type="ECO:0000256" key="8">
    <source>
        <dbReference type="RuleBase" id="RU003960"/>
    </source>
</evidence>
<evidence type="ECO:0000259" key="9">
    <source>
        <dbReference type="Pfam" id="PF00590"/>
    </source>
</evidence>
<dbReference type="PANTHER" id="PTHR43467:SF2">
    <property type="entry name" value="COBALT-PRECORRIN-2 C(20)-METHYLTRANSFERASE"/>
    <property type="match status" value="1"/>
</dbReference>
<dbReference type="EC" id="2.1.1.130" evidence="10"/>
<evidence type="ECO:0000256" key="2">
    <source>
        <dbReference type="ARBA" id="ARBA00005879"/>
    </source>
</evidence>
<reference evidence="10" key="1">
    <citation type="submission" date="2022-06" db="EMBL/GenBank/DDBJ databases">
        <title>Alkalimarinus sp. nov., isolated from gut of a Alitta virens.</title>
        <authorList>
            <person name="Yang A.I."/>
            <person name="Shin N.-R."/>
        </authorList>
    </citation>
    <scope>NUCLEOTIDE SEQUENCE</scope>
    <source>
        <strain evidence="10">A2M4</strain>
    </source>
</reference>
<dbReference type="RefSeq" id="WP_265048959.1">
    <property type="nucleotide sequence ID" value="NZ_CP100390.1"/>
</dbReference>
<keyword evidence="11" id="KW-1185">Reference proteome</keyword>
<evidence type="ECO:0000256" key="4">
    <source>
        <dbReference type="ARBA" id="ARBA00022603"/>
    </source>
</evidence>
<comment type="pathway">
    <text evidence="1">Cofactor biosynthesis; adenosylcobalamin biosynthesis.</text>
</comment>
<dbReference type="InterPro" id="IPR014777">
    <property type="entry name" value="4pyrrole_Mease_sub1"/>
</dbReference>
<dbReference type="SUPFAM" id="SSF53790">
    <property type="entry name" value="Tetrapyrrole methylase"/>
    <property type="match status" value="1"/>
</dbReference>
<dbReference type="InterPro" id="IPR012382">
    <property type="entry name" value="CobI/CbiL"/>
</dbReference>
<feature type="domain" description="Tetrapyrrole methylase" evidence="9">
    <location>
        <begin position="5"/>
        <end position="212"/>
    </location>
</feature>
<dbReference type="GO" id="GO:0032259">
    <property type="term" value="P:methylation"/>
    <property type="evidence" value="ECO:0007669"/>
    <property type="project" value="UniProtKB-KW"/>
</dbReference>
<dbReference type="Proteomes" id="UP001163739">
    <property type="component" value="Chromosome"/>
</dbReference>
<name>A0ABY6N5W3_9ALTE</name>
<dbReference type="InterPro" id="IPR035996">
    <property type="entry name" value="4pyrrol_Methylase_sf"/>
</dbReference>
<keyword evidence="5 8" id="KW-0808">Transferase</keyword>
<keyword evidence="4 8" id="KW-0489">Methyltransferase</keyword>
<accession>A0ABY6N5W3</accession>
<dbReference type="InterPro" id="IPR014776">
    <property type="entry name" value="4pyrrole_Mease_sub2"/>
</dbReference>
<dbReference type="NCBIfam" id="TIGR01467">
    <property type="entry name" value="cobI_cbiL"/>
    <property type="match status" value="1"/>
</dbReference>
<evidence type="ECO:0000313" key="10">
    <source>
        <dbReference type="EMBL" id="UZE97486.1"/>
    </source>
</evidence>
<keyword evidence="6" id="KW-0949">S-adenosyl-L-methionine</keyword>
<evidence type="ECO:0000256" key="3">
    <source>
        <dbReference type="ARBA" id="ARBA00022573"/>
    </source>
</evidence>
<dbReference type="PROSITE" id="PS00840">
    <property type="entry name" value="SUMT_2"/>
    <property type="match status" value="1"/>
</dbReference>
<dbReference type="PIRSF" id="PIRSF036427">
    <property type="entry name" value="Precrrn-2_mtase"/>
    <property type="match status" value="1"/>
</dbReference>
<proteinExistence type="inferred from homology"/>
<gene>
    <name evidence="10" type="primary">cobI</name>
    <name evidence="10" type="ORF">NKI27_07005</name>
</gene>
<organism evidence="10 11">
    <name type="scientific">Alkalimarinus alittae</name>
    <dbReference type="NCBI Taxonomy" id="2961619"/>
    <lineage>
        <taxon>Bacteria</taxon>
        <taxon>Pseudomonadati</taxon>
        <taxon>Pseudomonadota</taxon>
        <taxon>Gammaproteobacteria</taxon>
        <taxon>Alteromonadales</taxon>
        <taxon>Alteromonadaceae</taxon>
        <taxon>Alkalimarinus</taxon>
    </lineage>
</organism>
<dbReference type="InterPro" id="IPR003043">
    <property type="entry name" value="Uropor_MeTrfase_CS"/>
</dbReference>
<dbReference type="PANTHER" id="PTHR43467">
    <property type="entry name" value="COBALT-PRECORRIN-2 C(20)-METHYLTRANSFERASE"/>
    <property type="match status" value="1"/>
</dbReference>
<dbReference type="Gene3D" id="3.40.1010.10">
    <property type="entry name" value="Cobalt-precorrin-4 Transmethylase, Domain 1"/>
    <property type="match status" value="1"/>
</dbReference>
<dbReference type="Gene3D" id="3.30.950.10">
    <property type="entry name" value="Methyltransferase, Cobalt-precorrin-4 Transmethylase, Domain 2"/>
    <property type="match status" value="1"/>
</dbReference>
<dbReference type="InterPro" id="IPR006364">
    <property type="entry name" value="CobI/CbiL/CobIJ_dom"/>
</dbReference>
<dbReference type="GO" id="GO:0030788">
    <property type="term" value="F:precorrin-2 C20-methyltransferase activity"/>
    <property type="evidence" value="ECO:0007669"/>
    <property type="project" value="UniProtKB-EC"/>
</dbReference>
<evidence type="ECO:0000256" key="6">
    <source>
        <dbReference type="ARBA" id="ARBA00022691"/>
    </source>
</evidence>
<comment type="similarity">
    <text evidence="2 7 8">Belongs to the precorrin methyltransferase family.</text>
</comment>
<evidence type="ECO:0000256" key="1">
    <source>
        <dbReference type="ARBA" id="ARBA00004953"/>
    </source>
</evidence>